<feature type="transmembrane region" description="Helical" evidence="1">
    <location>
        <begin position="106"/>
        <end position="127"/>
    </location>
</feature>
<keyword evidence="1" id="KW-0472">Membrane</keyword>
<feature type="transmembrane region" description="Helical" evidence="1">
    <location>
        <begin position="65"/>
        <end position="85"/>
    </location>
</feature>
<dbReference type="Pfam" id="PF06686">
    <property type="entry name" value="SpoIIIAC"/>
    <property type="match status" value="2"/>
</dbReference>
<sequence length="128" mass="13950">MEIVQIVGIGLITAVFVVLLREERPEIALLISIIAGIFVFLLMLNKIATVLSLLQNMAARANIDFIYLSAILKIIGIAYVAEFGAQICRDAGSSSIATKIEFAAKIIIMLLSIPILMSVLELLLKILH</sequence>
<dbReference type="Proteomes" id="UP000184375">
    <property type="component" value="Unassembled WGS sequence"/>
</dbReference>
<protein>
    <submittedName>
        <fullName evidence="2">Stage III sporulation protein AD</fullName>
    </submittedName>
</protein>
<dbReference type="InterPro" id="IPR025664">
    <property type="entry name" value="Spore_III_AC/AD"/>
</dbReference>
<gene>
    <name evidence="2" type="ORF">SAMN05660826_01232</name>
</gene>
<dbReference type="AlphaFoldDB" id="A0A1M7JF95"/>
<evidence type="ECO:0000256" key="1">
    <source>
        <dbReference type="SAM" id="Phobius"/>
    </source>
</evidence>
<feature type="transmembrane region" description="Helical" evidence="1">
    <location>
        <begin position="6"/>
        <end position="21"/>
    </location>
</feature>
<organism evidence="2 3">
    <name type="scientific">Caldanaerovirga acetigignens</name>
    <dbReference type="NCBI Taxonomy" id="447595"/>
    <lineage>
        <taxon>Bacteria</taxon>
        <taxon>Bacillati</taxon>
        <taxon>Bacillota</taxon>
        <taxon>Clostridia</taxon>
        <taxon>Thermosediminibacterales</taxon>
        <taxon>Thermosediminibacteraceae</taxon>
        <taxon>Caldanaerovirga</taxon>
    </lineage>
</organism>
<keyword evidence="1" id="KW-0812">Transmembrane</keyword>
<proteinExistence type="predicted"/>
<keyword evidence="3" id="KW-1185">Reference proteome</keyword>
<evidence type="ECO:0000313" key="3">
    <source>
        <dbReference type="Proteomes" id="UP000184375"/>
    </source>
</evidence>
<dbReference type="RefSeq" id="WP_073256218.1">
    <property type="nucleotide sequence ID" value="NZ_FRCR01000006.1"/>
</dbReference>
<accession>A0A1M7JF95</accession>
<name>A0A1M7JF95_9FIRM</name>
<dbReference type="EMBL" id="FRCR01000006">
    <property type="protein sequence ID" value="SHM51664.1"/>
    <property type="molecule type" value="Genomic_DNA"/>
</dbReference>
<evidence type="ECO:0000313" key="2">
    <source>
        <dbReference type="EMBL" id="SHM51664.1"/>
    </source>
</evidence>
<dbReference type="NCBIfam" id="TIGR02849">
    <property type="entry name" value="spore_III_AD"/>
    <property type="match status" value="1"/>
</dbReference>
<keyword evidence="1" id="KW-1133">Transmembrane helix</keyword>
<dbReference type="InterPro" id="IPR014211">
    <property type="entry name" value="Spore_III_AD"/>
</dbReference>
<dbReference type="OrthoDB" id="1682150at2"/>
<feature type="transmembrane region" description="Helical" evidence="1">
    <location>
        <begin position="28"/>
        <end position="53"/>
    </location>
</feature>
<reference evidence="3" key="1">
    <citation type="submission" date="2016-11" db="EMBL/GenBank/DDBJ databases">
        <authorList>
            <person name="Varghese N."/>
            <person name="Submissions S."/>
        </authorList>
    </citation>
    <scope>NUCLEOTIDE SEQUENCE [LARGE SCALE GENOMIC DNA]</scope>
    <source>
        <strain evidence="3">DSM 18802</strain>
    </source>
</reference>
<dbReference type="STRING" id="447595.SAMN05660826_01232"/>